<name>L1JRQ4_GUITC</name>
<keyword evidence="5" id="KW-1185">Reference proteome</keyword>
<dbReference type="EMBL" id="JH992977">
    <property type="protein sequence ID" value="EKX50850.1"/>
    <property type="molecule type" value="Genomic_DNA"/>
</dbReference>
<dbReference type="GO" id="GO:0061630">
    <property type="term" value="F:ubiquitin protein ligase activity"/>
    <property type="evidence" value="ECO:0007669"/>
    <property type="project" value="TreeGrafter"/>
</dbReference>
<protein>
    <recommendedName>
        <fullName evidence="2">RING-type domain-containing protein</fullName>
    </recommendedName>
</protein>
<dbReference type="KEGG" id="gtt:GUITHDRAFT_92848"/>
<reference evidence="3 5" key="1">
    <citation type="journal article" date="2012" name="Nature">
        <title>Algal genomes reveal evolutionary mosaicism and the fate of nucleomorphs.</title>
        <authorList>
            <consortium name="DOE Joint Genome Institute"/>
            <person name="Curtis B.A."/>
            <person name="Tanifuji G."/>
            <person name="Burki F."/>
            <person name="Gruber A."/>
            <person name="Irimia M."/>
            <person name="Maruyama S."/>
            <person name="Arias M.C."/>
            <person name="Ball S.G."/>
            <person name="Gile G.H."/>
            <person name="Hirakawa Y."/>
            <person name="Hopkins J.F."/>
            <person name="Kuo A."/>
            <person name="Rensing S.A."/>
            <person name="Schmutz J."/>
            <person name="Symeonidi A."/>
            <person name="Elias M."/>
            <person name="Eveleigh R.J."/>
            <person name="Herman E.K."/>
            <person name="Klute M.J."/>
            <person name="Nakayama T."/>
            <person name="Obornik M."/>
            <person name="Reyes-Prieto A."/>
            <person name="Armbrust E.V."/>
            <person name="Aves S.J."/>
            <person name="Beiko R.G."/>
            <person name="Coutinho P."/>
            <person name="Dacks J.B."/>
            <person name="Durnford D.G."/>
            <person name="Fast N.M."/>
            <person name="Green B.R."/>
            <person name="Grisdale C.J."/>
            <person name="Hempel F."/>
            <person name="Henrissat B."/>
            <person name="Hoppner M.P."/>
            <person name="Ishida K."/>
            <person name="Kim E."/>
            <person name="Koreny L."/>
            <person name="Kroth P.G."/>
            <person name="Liu Y."/>
            <person name="Malik S.B."/>
            <person name="Maier U.G."/>
            <person name="McRose D."/>
            <person name="Mock T."/>
            <person name="Neilson J.A."/>
            <person name="Onodera N.T."/>
            <person name="Poole A.M."/>
            <person name="Pritham E.J."/>
            <person name="Richards T.A."/>
            <person name="Rocap G."/>
            <person name="Roy S.W."/>
            <person name="Sarai C."/>
            <person name="Schaack S."/>
            <person name="Shirato S."/>
            <person name="Slamovits C.H."/>
            <person name="Spencer D.F."/>
            <person name="Suzuki S."/>
            <person name="Worden A.Z."/>
            <person name="Zauner S."/>
            <person name="Barry K."/>
            <person name="Bell C."/>
            <person name="Bharti A.K."/>
            <person name="Crow J.A."/>
            <person name="Grimwood J."/>
            <person name="Kramer R."/>
            <person name="Lindquist E."/>
            <person name="Lucas S."/>
            <person name="Salamov A."/>
            <person name="McFadden G.I."/>
            <person name="Lane C.E."/>
            <person name="Keeling P.J."/>
            <person name="Gray M.W."/>
            <person name="Grigoriev I.V."/>
            <person name="Archibald J.M."/>
        </authorList>
    </citation>
    <scope>NUCLEOTIDE SEQUENCE</scope>
    <source>
        <strain evidence="3 5">CCMP2712</strain>
    </source>
</reference>
<keyword evidence="1" id="KW-0862">Zinc</keyword>
<dbReference type="OrthoDB" id="6050183at2759"/>
<evidence type="ECO:0000259" key="2">
    <source>
        <dbReference type="PROSITE" id="PS50089"/>
    </source>
</evidence>
<dbReference type="GO" id="GO:0008270">
    <property type="term" value="F:zinc ion binding"/>
    <property type="evidence" value="ECO:0007669"/>
    <property type="project" value="UniProtKB-KW"/>
</dbReference>
<keyword evidence="1" id="KW-0479">Metal-binding</keyword>
<gene>
    <name evidence="3" type="ORF">GUITHDRAFT_92848</name>
</gene>
<reference evidence="4" key="3">
    <citation type="submission" date="2016-03" db="UniProtKB">
        <authorList>
            <consortium name="EnsemblProtists"/>
        </authorList>
    </citation>
    <scope>IDENTIFICATION</scope>
</reference>
<dbReference type="PANTHER" id="PTHR45943:SF2">
    <property type="entry name" value="RING-TYPE DOMAIN-CONTAINING PROTEIN"/>
    <property type="match status" value="1"/>
</dbReference>
<organism evidence="3">
    <name type="scientific">Guillardia theta (strain CCMP2712)</name>
    <name type="common">Cryptophyte</name>
    <dbReference type="NCBI Taxonomy" id="905079"/>
    <lineage>
        <taxon>Eukaryota</taxon>
        <taxon>Cryptophyceae</taxon>
        <taxon>Pyrenomonadales</taxon>
        <taxon>Geminigeraceae</taxon>
        <taxon>Guillardia</taxon>
    </lineage>
</organism>
<evidence type="ECO:0000256" key="1">
    <source>
        <dbReference type="PROSITE-ProRule" id="PRU00175"/>
    </source>
</evidence>
<reference evidence="5" key="2">
    <citation type="submission" date="2012-11" db="EMBL/GenBank/DDBJ databases">
        <authorList>
            <person name="Kuo A."/>
            <person name="Curtis B.A."/>
            <person name="Tanifuji G."/>
            <person name="Burki F."/>
            <person name="Gruber A."/>
            <person name="Irimia M."/>
            <person name="Maruyama S."/>
            <person name="Arias M.C."/>
            <person name="Ball S.G."/>
            <person name="Gile G.H."/>
            <person name="Hirakawa Y."/>
            <person name="Hopkins J.F."/>
            <person name="Rensing S.A."/>
            <person name="Schmutz J."/>
            <person name="Symeonidi A."/>
            <person name="Elias M."/>
            <person name="Eveleigh R.J."/>
            <person name="Herman E.K."/>
            <person name="Klute M.J."/>
            <person name="Nakayama T."/>
            <person name="Obornik M."/>
            <person name="Reyes-Prieto A."/>
            <person name="Armbrust E.V."/>
            <person name="Aves S.J."/>
            <person name="Beiko R.G."/>
            <person name="Coutinho P."/>
            <person name="Dacks J.B."/>
            <person name="Durnford D.G."/>
            <person name="Fast N.M."/>
            <person name="Green B.R."/>
            <person name="Grisdale C."/>
            <person name="Hempe F."/>
            <person name="Henrissat B."/>
            <person name="Hoppner M.P."/>
            <person name="Ishida K.-I."/>
            <person name="Kim E."/>
            <person name="Koreny L."/>
            <person name="Kroth P.G."/>
            <person name="Liu Y."/>
            <person name="Malik S.-B."/>
            <person name="Maier U.G."/>
            <person name="McRose D."/>
            <person name="Mock T."/>
            <person name="Neilson J.A."/>
            <person name="Onodera N.T."/>
            <person name="Poole A.M."/>
            <person name="Pritham E.J."/>
            <person name="Richards T.A."/>
            <person name="Rocap G."/>
            <person name="Roy S.W."/>
            <person name="Sarai C."/>
            <person name="Schaack S."/>
            <person name="Shirato S."/>
            <person name="Slamovits C.H."/>
            <person name="Spencer D.F."/>
            <person name="Suzuki S."/>
            <person name="Worden A.Z."/>
            <person name="Zauner S."/>
            <person name="Barry K."/>
            <person name="Bell C."/>
            <person name="Bharti A.K."/>
            <person name="Crow J.A."/>
            <person name="Grimwood J."/>
            <person name="Kramer R."/>
            <person name="Lindquist E."/>
            <person name="Lucas S."/>
            <person name="Salamov A."/>
            <person name="McFadden G.I."/>
            <person name="Lane C.E."/>
            <person name="Keeling P.J."/>
            <person name="Gray M.W."/>
            <person name="Grigoriev I.V."/>
            <person name="Archibald J.M."/>
        </authorList>
    </citation>
    <scope>NUCLEOTIDE SEQUENCE</scope>
    <source>
        <strain evidence="5">CCMP2712</strain>
    </source>
</reference>
<dbReference type="InterPro" id="IPR001841">
    <property type="entry name" value="Znf_RING"/>
</dbReference>
<dbReference type="RefSeq" id="XP_005837830.1">
    <property type="nucleotide sequence ID" value="XM_005837773.1"/>
</dbReference>
<dbReference type="SUPFAM" id="SSF57850">
    <property type="entry name" value="RING/U-box"/>
    <property type="match status" value="1"/>
</dbReference>
<dbReference type="STRING" id="905079.L1JRQ4"/>
<feature type="domain" description="RING-type" evidence="2">
    <location>
        <begin position="131"/>
        <end position="182"/>
    </location>
</feature>
<evidence type="ECO:0000313" key="3">
    <source>
        <dbReference type="EMBL" id="EKX50850.1"/>
    </source>
</evidence>
<dbReference type="eggNOG" id="KOG1428">
    <property type="taxonomic scope" value="Eukaryota"/>
</dbReference>
<dbReference type="GO" id="GO:0005886">
    <property type="term" value="C:plasma membrane"/>
    <property type="evidence" value="ECO:0007669"/>
    <property type="project" value="TreeGrafter"/>
</dbReference>
<evidence type="ECO:0000313" key="5">
    <source>
        <dbReference type="Proteomes" id="UP000011087"/>
    </source>
</evidence>
<dbReference type="PANTHER" id="PTHR45943">
    <property type="entry name" value="E3 UBIQUITIN-PROTEIN LIGASE MYCBP2"/>
    <property type="match status" value="1"/>
</dbReference>
<dbReference type="AlphaFoldDB" id="L1JRQ4"/>
<dbReference type="GO" id="GO:0005634">
    <property type="term" value="C:nucleus"/>
    <property type="evidence" value="ECO:0007669"/>
    <property type="project" value="TreeGrafter"/>
</dbReference>
<evidence type="ECO:0000313" key="4">
    <source>
        <dbReference type="EnsemblProtists" id="EKX50850"/>
    </source>
</evidence>
<dbReference type="InterPro" id="IPR013083">
    <property type="entry name" value="Znf_RING/FYVE/PHD"/>
</dbReference>
<dbReference type="EnsemblProtists" id="EKX50850">
    <property type="protein sequence ID" value="EKX50850"/>
    <property type="gene ID" value="GUITHDRAFT_92848"/>
</dbReference>
<dbReference type="OMA" id="DPTHQFY"/>
<dbReference type="SMART" id="SM00184">
    <property type="entry name" value="RING"/>
    <property type="match status" value="1"/>
</dbReference>
<sequence length="372" mass="42252">MEESHKPPERIAPDGQLLSEKHALHLQKCRYRCSSCRENFCLDCKTMPYHTGKTCEEHKESLAKVRCKYCNTVLPWRGSSQEAVCTSEDCIRRKNKACGKRLTCGHNCDGIAREKRCLPCLTCNDKGAEFCNLCWIEDLRAAPCVQLRCGHIFHWHCISKRLELRWTSSKISFTFAKCALCSAMVEHPSFDSTMNKIIKLKTRVEEAALERLKYEGLSKGDQATDLQLANSRYQFYLCHRCQRPYFGGIADCLAQEGGEENQFKREDLICGSCSASKLGNGRKTCKQHGDQYVEYKCRFCCSIATFFCFGSTHFCESCHKGWTEGSNQRPQSLVKPCTCSEKHAKNCSTAAGEHCFGCSLCRIKSHESKPLR</sequence>
<dbReference type="GeneID" id="17307505"/>
<keyword evidence="1" id="KW-0863">Zinc-finger</keyword>
<dbReference type="HOGENOM" id="CLU_063357_0_0_1"/>
<dbReference type="PaxDb" id="55529-EKX50850"/>
<dbReference type="Proteomes" id="UP000011087">
    <property type="component" value="Unassembled WGS sequence"/>
</dbReference>
<dbReference type="PROSITE" id="PS50089">
    <property type="entry name" value="ZF_RING_2"/>
    <property type="match status" value="1"/>
</dbReference>
<proteinExistence type="predicted"/>
<dbReference type="Gene3D" id="3.30.40.10">
    <property type="entry name" value="Zinc/RING finger domain, C3HC4 (zinc finger)"/>
    <property type="match status" value="1"/>
</dbReference>
<accession>L1JRQ4</accession>